<gene>
    <name evidence="2" type="ORF">FQV27_07005</name>
</gene>
<name>A0A5C6S5R9_9RHOB</name>
<keyword evidence="3" id="KW-1185">Reference proteome</keyword>
<evidence type="ECO:0000313" key="2">
    <source>
        <dbReference type="EMBL" id="TXB69856.1"/>
    </source>
</evidence>
<accession>A0A5C6S5R9</accession>
<proteinExistence type="predicted"/>
<dbReference type="EMBL" id="VOPL01000002">
    <property type="protein sequence ID" value="TXB69856.1"/>
    <property type="molecule type" value="Genomic_DNA"/>
</dbReference>
<protein>
    <submittedName>
        <fullName evidence="2">DUF333 domain-containing protein</fullName>
    </submittedName>
</protein>
<dbReference type="InterPro" id="IPR005590">
    <property type="entry name" value="DUF333"/>
</dbReference>
<reference evidence="2 3" key="1">
    <citation type="submission" date="2019-08" db="EMBL/GenBank/DDBJ databases">
        <authorList>
            <person name="Ye J."/>
        </authorList>
    </citation>
    <scope>NUCLEOTIDE SEQUENCE [LARGE SCALE GENOMIC DNA]</scope>
    <source>
        <strain evidence="2 3">TK008</strain>
    </source>
</reference>
<organism evidence="2 3">
    <name type="scientific">Paracoccus aurantiacus</name>
    <dbReference type="NCBI Taxonomy" id="2599412"/>
    <lineage>
        <taxon>Bacteria</taxon>
        <taxon>Pseudomonadati</taxon>
        <taxon>Pseudomonadota</taxon>
        <taxon>Alphaproteobacteria</taxon>
        <taxon>Rhodobacterales</taxon>
        <taxon>Paracoccaceae</taxon>
        <taxon>Paracoccus</taxon>
    </lineage>
</organism>
<sequence length="89" mass="9226">MCCPTEVTLRLFISLPALLVLAACGGSTTQTGTASRPGQVAVDPAALYCQGTGGQVLPRISGGRRADLCRMPDGRTVRAADLLNSHNDL</sequence>
<feature type="signal peptide" evidence="1">
    <location>
        <begin position="1"/>
        <end position="22"/>
    </location>
</feature>
<evidence type="ECO:0000313" key="3">
    <source>
        <dbReference type="Proteomes" id="UP000321562"/>
    </source>
</evidence>
<comment type="caution">
    <text evidence="2">The sequence shown here is derived from an EMBL/GenBank/DDBJ whole genome shotgun (WGS) entry which is preliminary data.</text>
</comment>
<dbReference type="AlphaFoldDB" id="A0A5C6S5R9"/>
<evidence type="ECO:0000256" key="1">
    <source>
        <dbReference type="SAM" id="SignalP"/>
    </source>
</evidence>
<keyword evidence="1" id="KW-0732">Signal</keyword>
<feature type="chain" id="PRO_5022839467" evidence="1">
    <location>
        <begin position="23"/>
        <end position="89"/>
    </location>
</feature>
<dbReference type="Proteomes" id="UP000321562">
    <property type="component" value="Unassembled WGS sequence"/>
</dbReference>
<dbReference type="OrthoDB" id="7776354at2"/>
<dbReference type="Pfam" id="PF03891">
    <property type="entry name" value="DUF333"/>
    <property type="match status" value="1"/>
</dbReference>